<evidence type="ECO:0000313" key="3">
    <source>
        <dbReference type="Proteomes" id="UP001472866"/>
    </source>
</evidence>
<dbReference type="AlphaFoldDB" id="A0AAX4NYI1"/>
<feature type="region of interest" description="Disordered" evidence="1">
    <location>
        <begin position="240"/>
        <end position="267"/>
    </location>
</feature>
<sequence length="460" mass="50675">MAVSKADRDRRVVAYYCTGHGLGHATRVIEVARELIRAAEIQVVVCSSLPDALFIQEFAKDVLLGRFRYRKIEPLDCGGIQRDAFRVEPVASLETYWSLCGSAEARREKIAREKTWLESNRVRFVLSDTVPVALRCASECGIPSAVVSNLSWDFIYGQFLKMPEVAESGSRDRYAAMVEDIVEDYKCATFLFRLPGAHPMPAFDGIEPTLSARGLLAGRGGPWDSLVELFMAVEREVREEIDTSSSEDGDVRRGREIDASSSEDGDVPHSKVFEMPFVVRGARTSREEVRRNLGVLPDAKLLVLMLGGLSGDASWSVDGDDTLPAGWVCGVTAPAWPEGAGLGDRFFRLPHDAYLPDIILASDAVIGKIGYGSVSECVSLQKPLIFVPRANFAEEGFLRLILEETWGGVELSRDFFEAGRWREAVERAAAMRPQGTGERNDGGEKCALAVLAYMDCKTSF</sequence>
<gene>
    <name evidence="2" type="ORF">HKI87_01g02620</name>
</gene>
<protein>
    <submittedName>
        <fullName evidence="2">L-arabinokinase</fullName>
    </submittedName>
</protein>
<feature type="compositionally biased region" description="Basic and acidic residues" evidence="1">
    <location>
        <begin position="249"/>
        <end position="258"/>
    </location>
</feature>
<dbReference type="Gene3D" id="3.40.50.2000">
    <property type="entry name" value="Glycogen Phosphorylase B"/>
    <property type="match status" value="1"/>
</dbReference>
<dbReference type="EMBL" id="CP151501">
    <property type="protein sequence ID" value="WZN58738.1"/>
    <property type="molecule type" value="Genomic_DNA"/>
</dbReference>
<accession>A0AAX4NYI1</accession>
<dbReference type="SUPFAM" id="SSF53756">
    <property type="entry name" value="UDP-Glycosyltransferase/glycogen phosphorylase"/>
    <property type="match status" value="1"/>
</dbReference>
<keyword evidence="3" id="KW-1185">Reference proteome</keyword>
<evidence type="ECO:0000256" key="1">
    <source>
        <dbReference type="SAM" id="MobiDB-lite"/>
    </source>
</evidence>
<dbReference type="Proteomes" id="UP001472866">
    <property type="component" value="Chromosome 01"/>
</dbReference>
<dbReference type="PANTHER" id="PTHR38134:SF2">
    <property type="entry name" value="GALACTOKINASE"/>
    <property type="match status" value="1"/>
</dbReference>
<dbReference type="InterPro" id="IPR053205">
    <property type="entry name" value="GHMP_kinase_L-arabinokinase"/>
</dbReference>
<proteinExistence type="predicted"/>
<evidence type="ECO:0000313" key="2">
    <source>
        <dbReference type="EMBL" id="WZN58738.1"/>
    </source>
</evidence>
<name>A0AAX4NYI1_9CHLO</name>
<reference evidence="2 3" key="1">
    <citation type="submission" date="2024-03" db="EMBL/GenBank/DDBJ databases">
        <title>Complete genome sequence of the green alga Chloropicon roscoffensis RCC1871.</title>
        <authorList>
            <person name="Lemieux C."/>
            <person name="Pombert J.-F."/>
            <person name="Otis C."/>
            <person name="Turmel M."/>
        </authorList>
    </citation>
    <scope>NUCLEOTIDE SEQUENCE [LARGE SCALE GENOMIC DNA]</scope>
    <source>
        <strain evidence="2 3">RCC1871</strain>
    </source>
</reference>
<organism evidence="2 3">
    <name type="scientific">Chloropicon roscoffensis</name>
    <dbReference type="NCBI Taxonomy" id="1461544"/>
    <lineage>
        <taxon>Eukaryota</taxon>
        <taxon>Viridiplantae</taxon>
        <taxon>Chlorophyta</taxon>
        <taxon>Chloropicophyceae</taxon>
        <taxon>Chloropicales</taxon>
        <taxon>Chloropicaceae</taxon>
        <taxon>Chloropicon</taxon>
    </lineage>
</organism>
<dbReference type="PANTHER" id="PTHR38134">
    <property type="entry name" value="SLR1395 PROTEIN"/>
    <property type="match status" value="1"/>
</dbReference>